<sequence length="137" mass="14953">MRRSIFALSVASAAAGIAAFALPATAMEDELPEWQQARAIGTAERCIPLRQIRSTEVRDDQTIDFVMTGGRTYRNTMANRCGGLRFERAFSYSTSLSQLCSSDIITVLNRTGGAFMRGASCGLGEFTPIEFPEDAEE</sequence>
<gene>
    <name evidence="2" type="ORF">H6P80_05795</name>
</gene>
<evidence type="ECO:0000313" key="3">
    <source>
        <dbReference type="Proteomes" id="UP000564378"/>
    </source>
</evidence>
<accession>A0A842HYX6</accession>
<comment type="caution">
    <text evidence="2">The sequence shown here is derived from an EMBL/GenBank/DDBJ whole genome shotgun (WGS) entry which is preliminary data.</text>
</comment>
<protein>
    <recommendedName>
        <fullName evidence="4">Protease inhibitor Inh</fullName>
    </recommendedName>
</protein>
<proteinExistence type="predicted"/>
<feature type="chain" id="PRO_5033049227" description="Protease inhibitor Inh" evidence="1">
    <location>
        <begin position="27"/>
        <end position="137"/>
    </location>
</feature>
<evidence type="ECO:0000313" key="2">
    <source>
        <dbReference type="EMBL" id="MBC2777130.1"/>
    </source>
</evidence>
<name>A0A842HYX6_9SPHN</name>
<dbReference type="Proteomes" id="UP000564378">
    <property type="component" value="Unassembled WGS sequence"/>
</dbReference>
<dbReference type="RefSeq" id="WP_185800359.1">
    <property type="nucleotide sequence ID" value="NZ_JACJVJ010000001.1"/>
</dbReference>
<keyword evidence="1" id="KW-0732">Signal</keyword>
<dbReference type="AlphaFoldDB" id="A0A842HYX6"/>
<keyword evidence="3" id="KW-1185">Reference proteome</keyword>
<reference evidence="2 3" key="1">
    <citation type="submission" date="2020-08" db="EMBL/GenBank/DDBJ databases">
        <title>Draft genome sequence of Parasphingopyxis sp. GrpM-11.</title>
        <authorList>
            <person name="Oh J."/>
            <person name="Roh D.-H."/>
        </authorList>
    </citation>
    <scope>NUCLEOTIDE SEQUENCE [LARGE SCALE GENOMIC DNA]</scope>
    <source>
        <strain evidence="2 3">GrpM-11</strain>
    </source>
</reference>
<evidence type="ECO:0000256" key="1">
    <source>
        <dbReference type="SAM" id="SignalP"/>
    </source>
</evidence>
<organism evidence="2 3">
    <name type="scientific">Parasphingopyxis marina</name>
    <dbReference type="NCBI Taxonomy" id="2761622"/>
    <lineage>
        <taxon>Bacteria</taxon>
        <taxon>Pseudomonadati</taxon>
        <taxon>Pseudomonadota</taxon>
        <taxon>Alphaproteobacteria</taxon>
        <taxon>Sphingomonadales</taxon>
        <taxon>Sphingomonadaceae</taxon>
        <taxon>Parasphingopyxis</taxon>
    </lineage>
</organism>
<feature type="signal peptide" evidence="1">
    <location>
        <begin position="1"/>
        <end position="26"/>
    </location>
</feature>
<evidence type="ECO:0008006" key="4">
    <source>
        <dbReference type="Google" id="ProtNLM"/>
    </source>
</evidence>
<dbReference type="EMBL" id="JACJVJ010000001">
    <property type="protein sequence ID" value="MBC2777130.1"/>
    <property type="molecule type" value="Genomic_DNA"/>
</dbReference>